<dbReference type="GO" id="GO:0003677">
    <property type="term" value="F:DNA binding"/>
    <property type="evidence" value="ECO:0007669"/>
    <property type="project" value="UniProtKB-KW"/>
</dbReference>
<organism evidence="5 6">
    <name type="scientific">Paractinoplanes ferrugineus</name>
    <dbReference type="NCBI Taxonomy" id="113564"/>
    <lineage>
        <taxon>Bacteria</taxon>
        <taxon>Bacillati</taxon>
        <taxon>Actinomycetota</taxon>
        <taxon>Actinomycetes</taxon>
        <taxon>Micromonosporales</taxon>
        <taxon>Micromonosporaceae</taxon>
        <taxon>Paractinoplanes</taxon>
    </lineage>
</organism>
<keyword evidence="6" id="KW-1185">Reference proteome</keyword>
<reference evidence="5" key="1">
    <citation type="submission" date="2021-01" db="EMBL/GenBank/DDBJ databases">
        <title>Whole genome shotgun sequence of Actinoplanes ferrugineus NBRC 15555.</title>
        <authorList>
            <person name="Komaki H."/>
            <person name="Tamura T."/>
        </authorList>
    </citation>
    <scope>NUCLEOTIDE SEQUENCE</scope>
    <source>
        <strain evidence="5">NBRC 15555</strain>
    </source>
</reference>
<dbReference type="GO" id="GO:0045892">
    <property type="term" value="P:negative regulation of DNA-templated transcription"/>
    <property type="evidence" value="ECO:0007669"/>
    <property type="project" value="InterPro"/>
</dbReference>
<dbReference type="Pfam" id="PF03965">
    <property type="entry name" value="Penicillinase_R"/>
    <property type="match status" value="1"/>
</dbReference>
<evidence type="ECO:0008006" key="7">
    <source>
        <dbReference type="Google" id="ProtNLM"/>
    </source>
</evidence>
<gene>
    <name evidence="5" type="ORF">Afe05nite_76790</name>
</gene>
<evidence type="ECO:0000313" key="6">
    <source>
        <dbReference type="Proteomes" id="UP000598174"/>
    </source>
</evidence>
<dbReference type="InterPro" id="IPR036390">
    <property type="entry name" value="WH_DNA-bd_sf"/>
</dbReference>
<evidence type="ECO:0000256" key="2">
    <source>
        <dbReference type="ARBA" id="ARBA00023015"/>
    </source>
</evidence>
<keyword evidence="4" id="KW-0804">Transcription</keyword>
<evidence type="ECO:0000313" key="5">
    <source>
        <dbReference type="EMBL" id="GIE15839.1"/>
    </source>
</evidence>
<evidence type="ECO:0000256" key="1">
    <source>
        <dbReference type="ARBA" id="ARBA00011046"/>
    </source>
</evidence>
<protein>
    <recommendedName>
        <fullName evidence="7">Transcriptional regulator</fullName>
    </recommendedName>
</protein>
<dbReference type="InterPro" id="IPR036388">
    <property type="entry name" value="WH-like_DNA-bd_sf"/>
</dbReference>
<dbReference type="SUPFAM" id="SSF46785">
    <property type="entry name" value="Winged helix' DNA-binding domain"/>
    <property type="match status" value="1"/>
</dbReference>
<dbReference type="Proteomes" id="UP000598174">
    <property type="component" value="Unassembled WGS sequence"/>
</dbReference>
<dbReference type="AlphaFoldDB" id="A0A919J950"/>
<dbReference type="Gene3D" id="1.10.10.10">
    <property type="entry name" value="Winged helix-like DNA-binding domain superfamily/Winged helix DNA-binding domain"/>
    <property type="match status" value="1"/>
</dbReference>
<dbReference type="EMBL" id="BOMM01000073">
    <property type="protein sequence ID" value="GIE15839.1"/>
    <property type="molecule type" value="Genomic_DNA"/>
</dbReference>
<keyword evidence="2" id="KW-0805">Transcription regulation</keyword>
<sequence length="126" mass="13753">MSDEEAGRRRARGELESEVMTALWAAGEPLTPAGVQAALGGELAYNTVLTILIRLLEKELVRRGPADRGRGHAYWPAQDAATLTATRMRAALDERPDRQAVLQQFAAGLEADDVQMLRALLAEREA</sequence>
<evidence type="ECO:0000256" key="3">
    <source>
        <dbReference type="ARBA" id="ARBA00023125"/>
    </source>
</evidence>
<dbReference type="InterPro" id="IPR005650">
    <property type="entry name" value="BlaI_family"/>
</dbReference>
<comment type="caution">
    <text evidence="5">The sequence shown here is derived from an EMBL/GenBank/DDBJ whole genome shotgun (WGS) entry which is preliminary data.</text>
</comment>
<proteinExistence type="inferred from homology"/>
<evidence type="ECO:0000256" key="4">
    <source>
        <dbReference type="ARBA" id="ARBA00023163"/>
    </source>
</evidence>
<name>A0A919J950_9ACTN</name>
<dbReference type="RefSeq" id="WP_203822189.1">
    <property type="nucleotide sequence ID" value="NZ_BAAABP010000030.1"/>
</dbReference>
<comment type="similarity">
    <text evidence="1">Belongs to the BlaI transcriptional regulatory family.</text>
</comment>
<keyword evidence="3" id="KW-0238">DNA-binding</keyword>
<accession>A0A919J950</accession>